<keyword evidence="1" id="KW-1133">Transmembrane helix</keyword>
<dbReference type="Proteomes" id="UP001477870">
    <property type="component" value="Unassembled WGS sequence"/>
</dbReference>
<dbReference type="EMBL" id="JBBMQO010000003">
    <property type="protein sequence ID" value="MEM5501216.1"/>
    <property type="molecule type" value="Genomic_DNA"/>
</dbReference>
<dbReference type="InterPro" id="IPR020518">
    <property type="entry name" value="Tscrpt_reg_PrtN"/>
</dbReference>
<keyword evidence="1" id="KW-0472">Membrane</keyword>
<feature type="transmembrane region" description="Helical" evidence="1">
    <location>
        <begin position="92"/>
        <end position="113"/>
    </location>
</feature>
<proteinExistence type="predicted"/>
<keyword evidence="3" id="KW-1185">Reference proteome</keyword>
<gene>
    <name evidence="2" type="ORF">WNY59_06400</name>
</gene>
<comment type="caution">
    <text evidence="2">The sequence shown here is derived from an EMBL/GenBank/DDBJ whole genome shotgun (WGS) entry which is preliminary data.</text>
</comment>
<reference evidence="2 3" key="1">
    <citation type="submission" date="2024-03" db="EMBL/GenBank/DDBJ databases">
        <title>Community enrichment and isolation of bacterial strains for fucoidan degradation.</title>
        <authorList>
            <person name="Sichert A."/>
        </authorList>
    </citation>
    <scope>NUCLEOTIDE SEQUENCE [LARGE SCALE GENOMIC DNA]</scope>
    <source>
        <strain evidence="2 3">AS62</strain>
    </source>
</reference>
<organism evidence="2 3">
    <name type="scientific">Ahrensia kielensis</name>
    <dbReference type="NCBI Taxonomy" id="76980"/>
    <lineage>
        <taxon>Bacteria</taxon>
        <taxon>Pseudomonadati</taxon>
        <taxon>Pseudomonadota</taxon>
        <taxon>Alphaproteobacteria</taxon>
        <taxon>Hyphomicrobiales</taxon>
        <taxon>Ahrensiaceae</taxon>
        <taxon>Ahrensia</taxon>
    </lineage>
</organism>
<evidence type="ECO:0000313" key="2">
    <source>
        <dbReference type="EMBL" id="MEM5501216.1"/>
    </source>
</evidence>
<evidence type="ECO:0000256" key="1">
    <source>
        <dbReference type="SAM" id="Phobius"/>
    </source>
</evidence>
<sequence length="119" mass="13745">MNSTLERLEAQFGNRQFIEAELVNEAFFRHLSLRKFVQKIEKFEINLVIFQFDNSQKAQKYIKIDDLATFLEEKEKEARYLYSKTAEIITKLGIFIGISVASVIILTIVFGFLPVGFGS</sequence>
<accession>A0ABU9T690</accession>
<protein>
    <submittedName>
        <fullName evidence="2">Pyocin activator PrtN family protein</fullName>
    </submittedName>
</protein>
<dbReference type="Pfam" id="PF11112">
    <property type="entry name" value="PyocinActivator"/>
    <property type="match status" value="1"/>
</dbReference>
<name>A0ABU9T690_9HYPH</name>
<dbReference type="RefSeq" id="WP_342847755.1">
    <property type="nucleotide sequence ID" value="NZ_JBBMQO010000003.1"/>
</dbReference>
<evidence type="ECO:0000313" key="3">
    <source>
        <dbReference type="Proteomes" id="UP001477870"/>
    </source>
</evidence>
<keyword evidence="1" id="KW-0812">Transmembrane</keyword>